<keyword evidence="5" id="KW-0378">Hydrolase</keyword>
<dbReference type="InterPro" id="IPR036046">
    <property type="entry name" value="Acylphosphatase-like_dom_sf"/>
</dbReference>
<gene>
    <name evidence="8" type="ORF">HED35_11370</name>
</gene>
<dbReference type="PANTHER" id="PTHR47268">
    <property type="entry name" value="ACYLPHOSPHATASE"/>
    <property type="match status" value="1"/>
</dbReference>
<dbReference type="PROSITE" id="PS00150">
    <property type="entry name" value="ACYLPHOSPHATASE_1"/>
    <property type="match status" value="1"/>
</dbReference>
<dbReference type="GO" id="GO:0003998">
    <property type="term" value="F:acylphosphatase activity"/>
    <property type="evidence" value="ECO:0007669"/>
    <property type="project" value="UniProtKB-EC"/>
</dbReference>
<dbReference type="PRINTS" id="PR00112">
    <property type="entry name" value="ACYLPHPHTASE"/>
</dbReference>
<evidence type="ECO:0000256" key="6">
    <source>
        <dbReference type="RuleBase" id="RU004168"/>
    </source>
</evidence>
<evidence type="ECO:0000256" key="4">
    <source>
        <dbReference type="ARBA" id="ARBA00047645"/>
    </source>
</evidence>
<dbReference type="InterPro" id="IPR020456">
    <property type="entry name" value="Acylphosphatase"/>
</dbReference>
<sequence length="91" mass="10139">MMKVAMTVSGKVQGVGFRYTTKMVADQLGVLGIVRNEDNGDVYIEAQGEEKEMNDFIEAVKKSPAPFGRVDQVTFHEVNTSKEYTKFSVTN</sequence>
<comment type="catalytic activity">
    <reaction evidence="4 5">
        <text>an acyl phosphate + H2O = a carboxylate + phosphate + H(+)</text>
        <dbReference type="Rhea" id="RHEA:14965"/>
        <dbReference type="ChEBI" id="CHEBI:15377"/>
        <dbReference type="ChEBI" id="CHEBI:15378"/>
        <dbReference type="ChEBI" id="CHEBI:29067"/>
        <dbReference type="ChEBI" id="CHEBI:43474"/>
        <dbReference type="ChEBI" id="CHEBI:59918"/>
        <dbReference type="EC" id="3.6.1.7"/>
    </reaction>
</comment>
<dbReference type="EMBL" id="JAAVMB010000014">
    <property type="protein sequence ID" value="NKC68689.1"/>
    <property type="molecule type" value="Genomic_DNA"/>
</dbReference>
<evidence type="ECO:0000313" key="9">
    <source>
        <dbReference type="Proteomes" id="UP000521358"/>
    </source>
</evidence>
<comment type="caution">
    <text evidence="8">The sequence shown here is derived from an EMBL/GenBank/DDBJ whole genome shotgun (WGS) entry which is preliminary data.</text>
</comment>
<dbReference type="PROSITE" id="PS51160">
    <property type="entry name" value="ACYLPHOSPHATASE_3"/>
    <property type="match status" value="1"/>
</dbReference>
<proteinExistence type="inferred from homology"/>
<evidence type="ECO:0000259" key="7">
    <source>
        <dbReference type="PROSITE" id="PS51160"/>
    </source>
</evidence>
<evidence type="ECO:0000256" key="5">
    <source>
        <dbReference type="PROSITE-ProRule" id="PRU00520"/>
    </source>
</evidence>
<dbReference type="Pfam" id="PF00708">
    <property type="entry name" value="Acylphosphatase"/>
    <property type="match status" value="1"/>
</dbReference>
<dbReference type="SUPFAM" id="SSF54975">
    <property type="entry name" value="Acylphosphatase/BLUF domain-like"/>
    <property type="match status" value="1"/>
</dbReference>
<accession>A0A7X6DAB2</accession>
<evidence type="ECO:0000256" key="3">
    <source>
        <dbReference type="ARBA" id="ARBA00015991"/>
    </source>
</evidence>
<name>A0A7X6DAB2_9ENTE</name>
<feature type="domain" description="Acylphosphatase-like" evidence="7">
    <location>
        <begin position="3"/>
        <end position="91"/>
    </location>
</feature>
<dbReference type="Gene3D" id="3.30.70.100">
    <property type="match status" value="1"/>
</dbReference>
<dbReference type="AlphaFoldDB" id="A0A7X6DAB2"/>
<dbReference type="Proteomes" id="UP000521358">
    <property type="component" value="Unassembled WGS sequence"/>
</dbReference>
<evidence type="ECO:0000256" key="2">
    <source>
        <dbReference type="ARBA" id="ARBA00012150"/>
    </source>
</evidence>
<feature type="active site" evidence="5">
    <location>
        <position position="18"/>
    </location>
</feature>
<dbReference type="PANTHER" id="PTHR47268:SF4">
    <property type="entry name" value="ACYLPHOSPHATASE"/>
    <property type="match status" value="1"/>
</dbReference>
<reference evidence="8 9" key="1">
    <citation type="submission" date="2020-03" db="EMBL/GenBank/DDBJ databases">
        <title>Bacterial samples isolated from urine from healthy bovine heifers (Gyr breed).</title>
        <authorList>
            <person name="Giannattasio-Ferraz S."/>
            <person name="Maskeri L."/>
            <person name="Penido A."/>
            <person name="Barbosa-Stancioli E.F."/>
            <person name="Putonti C."/>
        </authorList>
    </citation>
    <scope>NUCLEOTIDE SEQUENCE [LARGE SCALE GENOMIC DNA]</scope>
    <source>
        <strain evidence="8 9">UFMG-H7</strain>
    </source>
</reference>
<organism evidence="8 9">
    <name type="scientific">Vagococcus fluvialis</name>
    <dbReference type="NCBI Taxonomy" id="2738"/>
    <lineage>
        <taxon>Bacteria</taxon>
        <taxon>Bacillati</taxon>
        <taxon>Bacillota</taxon>
        <taxon>Bacilli</taxon>
        <taxon>Lactobacillales</taxon>
        <taxon>Enterococcaceae</taxon>
        <taxon>Vagococcus</taxon>
    </lineage>
</organism>
<evidence type="ECO:0000256" key="1">
    <source>
        <dbReference type="ARBA" id="ARBA00005614"/>
    </source>
</evidence>
<dbReference type="InterPro" id="IPR001792">
    <property type="entry name" value="Acylphosphatase-like_dom"/>
</dbReference>
<dbReference type="RefSeq" id="WP_167807844.1">
    <property type="nucleotide sequence ID" value="NZ_JAAVMB010000014.1"/>
</dbReference>
<feature type="active site" evidence="5">
    <location>
        <position position="36"/>
    </location>
</feature>
<dbReference type="EC" id="3.6.1.7" evidence="2 5"/>
<comment type="similarity">
    <text evidence="1 6">Belongs to the acylphosphatase family.</text>
</comment>
<protein>
    <recommendedName>
        <fullName evidence="3 5">acylphosphatase</fullName>
        <ecNumber evidence="2 5">3.6.1.7</ecNumber>
    </recommendedName>
</protein>
<evidence type="ECO:0000313" key="8">
    <source>
        <dbReference type="EMBL" id="NKC68689.1"/>
    </source>
</evidence>
<dbReference type="InterPro" id="IPR017968">
    <property type="entry name" value="Acylphosphatase_CS"/>
</dbReference>